<comment type="subunit">
    <text evidence="2 5">Homopentamer.</text>
</comment>
<evidence type="ECO:0000313" key="8">
    <source>
        <dbReference type="EMBL" id="MFD2116992.1"/>
    </source>
</evidence>
<comment type="function">
    <text evidence="5">Required for morphogenesis and for the elongation of the flagellar filament by facilitating polymerization of the flagellin monomers at the tip of growing filament. Forms a capping structure, which prevents flagellin subunits (transported through the central channel of the flagellum) from leaking out without polymerization at the distal end.</text>
</comment>
<accession>A0ABW4YMN7</accession>
<name>A0ABW4YMN7_9BACL</name>
<dbReference type="RefSeq" id="WP_377773707.1">
    <property type="nucleotide sequence ID" value="NZ_JBHUHO010000033.1"/>
</dbReference>
<evidence type="ECO:0000256" key="3">
    <source>
        <dbReference type="ARBA" id="ARBA00023054"/>
    </source>
</evidence>
<evidence type="ECO:0000256" key="5">
    <source>
        <dbReference type="RuleBase" id="RU362066"/>
    </source>
</evidence>
<evidence type="ECO:0000256" key="2">
    <source>
        <dbReference type="ARBA" id="ARBA00011255"/>
    </source>
</evidence>
<gene>
    <name evidence="8" type="primary">fliD</name>
    <name evidence="8" type="ORF">ACFSJH_14780</name>
</gene>
<keyword evidence="8" id="KW-0966">Cell projection</keyword>
<keyword evidence="5" id="KW-0964">Secreted</keyword>
<sequence>MSFSIDGLMSGLDTTKIIQDLMKLERIPFQKLETNKKNLQSEQTIFRNINTKLLTLKNIVADFKMSSSFNLYTAKSSNSEAVTVTAKDNTATGNYDVTVDQLAKGHMITSQEIVESGSELLGRTFSLNMNGKELKIEVPDSVTNNKGVLEFVKNEINKNGENGVSATILQTSNGKMALTLQSTGTGVQSKFNFSDKVKDPASGPTVSDDYLQWSTQEAQDAIVTINGMKIVRSSNAINDVIDGINFQLNKEESSSIMITKDTEKIAEKVQKFVDAYNDVIELVRDNLAKPADKDKMNPLQGDSLLRTISDDLYNIFNEMAGDQKGFRMMTDLGLEIDKGVTVGNLMTGKINFDKETFKNKLTENSGAVMDLFHNIDSGIMMKLDKQLQNLTRSSDGMLSSKIKGYDAEIGFVDDRLIAMDQKLISKEQQLKAKFAAMEVALSSLKNQQDWLTNQLAALVPNKK</sequence>
<dbReference type="Pfam" id="PF02465">
    <property type="entry name" value="FliD_N"/>
    <property type="match status" value="1"/>
</dbReference>
<comment type="caution">
    <text evidence="8">The sequence shown here is derived from an EMBL/GenBank/DDBJ whole genome shotgun (WGS) entry which is preliminary data.</text>
</comment>
<proteinExistence type="inferred from homology"/>
<keyword evidence="8" id="KW-0282">Flagellum</keyword>
<dbReference type="PANTHER" id="PTHR30288:SF0">
    <property type="entry name" value="FLAGELLAR HOOK-ASSOCIATED PROTEIN 2"/>
    <property type="match status" value="1"/>
</dbReference>
<evidence type="ECO:0000313" key="9">
    <source>
        <dbReference type="Proteomes" id="UP001597362"/>
    </source>
</evidence>
<dbReference type="InterPro" id="IPR003481">
    <property type="entry name" value="FliD_N"/>
</dbReference>
<keyword evidence="3" id="KW-0175">Coiled coil</keyword>
<comment type="subcellular location">
    <subcellularLocation>
        <location evidence="5">Secreted</location>
    </subcellularLocation>
    <subcellularLocation>
        <location evidence="5">Bacterial flagellum</location>
    </subcellularLocation>
</comment>
<feature type="domain" description="Flagellar hook-associated protein 2 N-terminal" evidence="6">
    <location>
        <begin position="10"/>
        <end position="106"/>
    </location>
</feature>
<dbReference type="EMBL" id="JBHUHO010000033">
    <property type="protein sequence ID" value="MFD2116992.1"/>
    <property type="molecule type" value="Genomic_DNA"/>
</dbReference>
<keyword evidence="8" id="KW-0969">Cilium</keyword>
<evidence type="ECO:0000259" key="6">
    <source>
        <dbReference type="Pfam" id="PF02465"/>
    </source>
</evidence>
<dbReference type="InterPro" id="IPR040026">
    <property type="entry name" value="FliD"/>
</dbReference>
<reference evidence="9" key="1">
    <citation type="journal article" date="2019" name="Int. J. Syst. Evol. Microbiol.">
        <title>The Global Catalogue of Microorganisms (GCM) 10K type strain sequencing project: providing services to taxonomists for standard genome sequencing and annotation.</title>
        <authorList>
            <consortium name="The Broad Institute Genomics Platform"/>
            <consortium name="The Broad Institute Genome Sequencing Center for Infectious Disease"/>
            <person name="Wu L."/>
            <person name="Ma J."/>
        </authorList>
    </citation>
    <scope>NUCLEOTIDE SEQUENCE [LARGE SCALE GENOMIC DNA]</scope>
    <source>
        <strain evidence="9">GH52</strain>
    </source>
</reference>
<dbReference type="Proteomes" id="UP001597362">
    <property type="component" value="Unassembled WGS sequence"/>
</dbReference>
<dbReference type="Pfam" id="PF07195">
    <property type="entry name" value="FliD_C"/>
    <property type="match status" value="1"/>
</dbReference>
<evidence type="ECO:0000256" key="4">
    <source>
        <dbReference type="ARBA" id="ARBA00023143"/>
    </source>
</evidence>
<evidence type="ECO:0000256" key="1">
    <source>
        <dbReference type="ARBA" id="ARBA00009764"/>
    </source>
</evidence>
<comment type="similarity">
    <text evidence="1 5">Belongs to the FliD family.</text>
</comment>
<keyword evidence="9" id="KW-1185">Reference proteome</keyword>
<organism evidence="8 9">
    <name type="scientific">Paenibacillus yanchengensis</name>
    <dbReference type="NCBI Taxonomy" id="2035833"/>
    <lineage>
        <taxon>Bacteria</taxon>
        <taxon>Bacillati</taxon>
        <taxon>Bacillota</taxon>
        <taxon>Bacilli</taxon>
        <taxon>Bacillales</taxon>
        <taxon>Paenibacillaceae</taxon>
        <taxon>Paenibacillus</taxon>
    </lineage>
</organism>
<feature type="domain" description="Flagellar hook-associated protein 2 C-terminal" evidence="7">
    <location>
        <begin position="218"/>
        <end position="445"/>
    </location>
</feature>
<keyword evidence="4 5" id="KW-0975">Bacterial flagellum</keyword>
<evidence type="ECO:0000259" key="7">
    <source>
        <dbReference type="Pfam" id="PF07195"/>
    </source>
</evidence>
<dbReference type="PANTHER" id="PTHR30288">
    <property type="entry name" value="FLAGELLAR CAP/ASSEMBLY PROTEIN FLID"/>
    <property type="match status" value="1"/>
</dbReference>
<protein>
    <recommendedName>
        <fullName evidence="5">Flagellar hook-associated protein 2</fullName>
        <shortName evidence="5">HAP2</shortName>
    </recommendedName>
    <alternativeName>
        <fullName evidence="5">Flagellar cap protein</fullName>
    </alternativeName>
</protein>
<dbReference type="InterPro" id="IPR010809">
    <property type="entry name" value="FliD_C"/>
</dbReference>